<feature type="transmembrane region" description="Helical" evidence="9">
    <location>
        <begin position="595"/>
        <end position="619"/>
    </location>
</feature>
<feature type="domain" description="Ionotropic glutamate receptor C-terminal" evidence="10">
    <location>
        <begin position="528"/>
        <end position="793"/>
    </location>
</feature>
<keyword evidence="8" id="KW-0325">Glycoprotein</keyword>
<dbReference type="SUPFAM" id="SSF53850">
    <property type="entry name" value="Periplasmic binding protein-like II"/>
    <property type="match status" value="2"/>
</dbReference>
<evidence type="ECO:0000259" key="10">
    <source>
        <dbReference type="Pfam" id="PF00060"/>
    </source>
</evidence>
<evidence type="ECO:0000256" key="8">
    <source>
        <dbReference type="ARBA" id="ARBA00023180"/>
    </source>
</evidence>
<dbReference type="GO" id="GO:0015276">
    <property type="term" value="F:ligand-gated monoatomic ion channel activity"/>
    <property type="evidence" value="ECO:0007669"/>
    <property type="project" value="InterPro"/>
</dbReference>
<dbReference type="InterPro" id="IPR001320">
    <property type="entry name" value="Iontro_rcpt_C"/>
</dbReference>
<reference evidence="11" key="1">
    <citation type="submission" date="2021-12" db="EMBL/GenBank/DDBJ databases">
        <authorList>
            <person name="Martin H S."/>
        </authorList>
    </citation>
    <scope>NUCLEOTIDE SEQUENCE</scope>
</reference>
<feature type="transmembrane region" description="Helical" evidence="9">
    <location>
        <begin position="518"/>
        <end position="549"/>
    </location>
</feature>
<comment type="subcellular location">
    <subcellularLocation>
        <location evidence="1">Cell membrane</location>
        <topology evidence="1">Multi-pass membrane protein</topology>
    </subcellularLocation>
</comment>
<feature type="transmembrane region" description="Helical" evidence="9">
    <location>
        <begin position="12"/>
        <end position="30"/>
    </location>
</feature>
<evidence type="ECO:0000256" key="2">
    <source>
        <dbReference type="ARBA" id="ARBA00008685"/>
    </source>
</evidence>
<evidence type="ECO:0000256" key="6">
    <source>
        <dbReference type="ARBA" id="ARBA00023136"/>
    </source>
</evidence>
<organism evidence="11 12">
    <name type="scientific">Brenthis ino</name>
    <name type="common">lesser marbled fritillary</name>
    <dbReference type="NCBI Taxonomy" id="405034"/>
    <lineage>
        <taxon>Eukaryota</taxon>
        <taxon>Metazoa</taxon>
        <taxon>Ecdysozoa</taxon>
        <taxon>Arthropoda</taxon>
        <taxon>Hexapoda</taxon>
        <taxon>Insecta</taxon>
        <taxon>Pterygota</taxon>
        <taxon>Neoptera</taxon>
        <taxon>Endopterygota</taxon>
        <taxon>Lepidoptera</taxon>
        <taxon>Glossata</taxon>
        <taxon>Ditrysia</taxon>
        <taxon>Papilionoidea</taxon>
        <taxon>Nymphalidae</taxon>
        <taxon>Heliconiinae</taxon>
        <taxon>Argynnini</taxon>
        <taxon>Brenthis</taxon>
    </lineage>
</organism>
<feature type="domain" description="Ionotropic glutamate receptor C-terminal" evidence="10">
    <location>
        <begin position="14"/>
        <end position="124"/>
    </location>
</feature>
<dbReference type="GO" id="GO:0005886">
    <property type="term" value="C:plasma membrane"/>
    <property type="evidence" value="ECO:0007669"/>
    <property type="project" value="UniProtKB-SubCell"/>
</dbReference>
<comment type="similarity">
    <text evidence="2">Belongs to the glutamate-gated ion channel (TC 1.A.10.1) family.</text>
</comment>
<dbReference type="Pfam" id="PF00060">
    <property type="entry name" value="Lig_chan"/>
    <property type="match status" value="2"/>
</dbReference>
<evidence type="ECO:0000256" key="7">
    <source>
        <dbReference type="ARBA" id="ARBA00023170"/>
    </source>
</evidence>
<keyword evidence="3" id="KW-1003">Cell membrane</keyword>
<dbReference type="Gene3D" id="3.40.190.10">
    <property type="entry name" value="Periplasmic binding protein-like II"/>
    <property type="match status" value="2"/>
</dbReference>
<dbReference type="PANTHER" id="PTHR42643:SF33">
    <property type="entry name" value="GLUTAMATE RECEPTOR 2-LIKE PROTEIN"/>
    <property type="match status" value="1"/>
</dbReference>
<dbReference type="PANTHER" id="PTHR42643">
    <property type="entry name" value="IONOTROPIC RECEPTOR 20A-RELATED"/>
    <property type="match status" value="1"/>
</dbReference>
<protein>
    <recommendedName>
        <fullName evidence="10">Ionotropic glutamate receptor C-terminal domain-containing protein</fullName>
    </recommendedName>
</protein>
<keyword evidence="12" id="KW-1185">Reference proteome</keyword>
<keyword evidence="5 9" id="KW-1133">Transmembrane helix</keyword>
<dbReference type="GO" id="GO:0050906">
    <property type="term" value="P:detection of stimulus involved in sensory perception"/>
    <property type="evidence" value="ECO:0007669"/>
    <property type="project" value="UniProtKB-ARBA"/>
</dbReference>
<keyword evidence="4 9" id="KW-0812">Transmembrane</keyword>
<gene>
    <name evidence="11" type="ORF">BINO364_LOCUS9949</name>
</gene>
<feature type="transmembrane region" description="Helical" evidence="9">
    <location>
        <begin position="785"/>
        <end position="805"/>
    </location>
</feature>
<name>A0A8J9UQN9_9NEOP</name>
<evidence type="ECO:0000256" key="3">
    <source>
        <dbReference type="ARBA" id="ARBA00022475"/>
    </source>
</evidence>
<proteinExistence type="inferred from homology"/>
<dbReference type="OrthoDB" id="6891213at2759"/>
<evidence type="ECO:0000313" key="11">
    <source>
        <dbReference type="EMBL" id="CAH0724207.1"/>
    </source>
</evidence>
<feature type="transmembrane region" description="Helical" evidence="9">
    <location>
        <begin position="227"/>
        <end position="247"/>
    </location>
</feature>
<accession>A0A8J9UQN9</accession>
<keyword evidence="7" id="KW-0675">Receptor</keyword>
<evidence type="ECO:0000256" key="1">
    <source>
        <dbReference type="ARBA" id="ARBA00004651"/>
    </source>
</evidence>
<dbReference type="Proteomes" id="UP000838878">
    <property type="component" value="Chromosome 4"/>
</dbReference>
<dbReference type="AlphaFoldDB" id="A0A8J9UQN9"/>
<dbReference type="InterPro" id="IPR052192">
    <property type="entry name" value="Insect_Ionotropic_Sensory_Rcpt"/>
</dbReference>
<keyword evidence="6 9" id="KW-0472">Membrane</keyword>
<evidence type="ECO:0000256" key="9">
    <source>
        <dbReference type="SAM" id="Phobius"/>
    </source>
</evidence>
<dbReference type="Gene3D" id="1.10.287.70">
    <property type="match status" value="1"/>
</dbReference>
<evidence type="ECO:0000256" key="5">
    <source>
        <dbReference type="ARBA" id="ARBA00022989"/>
    </source>
</evidence>
<evidence type="ECO:0000256" key="4">
    <source>
        <dbReference type="ARBA" id="ARBA00022692"/>
    </source>
</evidence>
<dbReference type="EMBL" id="OV170224">
    <property type="protein sequence ID" value="CAH0724207.1"/>
    <property type="molecule type" value="Genomic_DNA"/>
</dbReference>
<feature type="non-terminal residue" evidence="11">
    <location>
        <position position="808"/>
    </location>
</feature>
<sequence length="808" mass="92439">MLQHPLQLNGSWADVLILIIGAVLQQGCTLEPRYAAGRVVTLLLFVALTILYAAYSANIVVLLRAPSSSVRSLTDLLDSPLKLGASDFEYNRYFFKKLNEPVRKAIYNKKIAPKGKKPNFYTMEEGVEKIRRGLFAFHMELNPGYRLIQETYQEDEKCDLVEIDYINEIDPWLPGQKRSPYKDLFKINFMKIRETGIQSNIHHRLHVGKPRCSGIISAFSSVGITDMYPALIATLYGVFISIAVLFLEIAYKRLNTLDQSEGEMLNLFKELNDGCVQSSLTFNEKSHFQDHALLFFVDLDCPNAEALFNVPKLLRFPYRWLAVYDREQYKFNVTMIWDLPLLADSDFVLAERTGDNYTLIELHKPSPAGPTYSNPRGYYNGTLIDTRPHKELFRRRQNIMGHPLTMANVIQDSNSSQYHLPREDRLELHLDSIAKISWINVHIAFQMLNATPRYIFSHRWGYKRNGQWSGMINDLNTGRADLGTNCVANSERLSVVAYTDSIAKFKVKFIFRQPPLSYVANIFTLPFSVNVWISVILSIIISTFTIYLASKWEAFRIGTDQMQLDGGIGDAMLLTLSALGQQGCSKEPKKLAGRIMLWIIFAALMALYAAYSANIVVLLQAPSNSIRTLEQLVNSKMTLAALEVDYNHFVLKAQKDPIRLKIYKKIEPDKGKAEYYGLNEGVERVRKGLFAFHVIAEQLYRRVEETFLETEKCDLVEVDFMNILDPFVPVYKFSPYLELLRVAFKRIHESGIQVAVNKRIHVTKPHCSDKITTFRSVSFLNIRPLLLFMLIGIAISIVILMLEIIHEK</sequence>
<feature type="transmembrane region" description="Helical" evidence="9">
    <location>
        <begin position="42"/>
        <end position="63"/>
    </location>
</feature>
<evidence type="ECO:0000313" key="12">
    <source>
        <dbReference type="Proteomes" id="UP000838878"/>
    </source>
</evidence>